<evidence type="ECO:0000313" key="8">
    <source>
        <dbReference type="Proteomes" id="UP000594454"/>
    </source>
</evidence>
<comment type="similarity">
    <text evidence="2 4">Belongs to the AB hydrolase superfamily. Lipase family.</text>
</comment>
<dbReference type="OMA" id="GHINIIL"/>
<dbReference type="InterPro" id="IPR013818">
    <property type="entry name" value="Lipase"/>
</dbReference>
<dbReference type="AlphaFoldDB" id="A0A7R8UEP7"/>
<organism evidence="7 8">
    <name type="scientific">Hermetia illucens</name>
    <name type="common">Black soldier fly</name>
    <dbReference type="NCBI Taxonomy" id="343691"/>
    <lineage>
        <taxon>Eukaryota</taxon>
        <taxon>Metazoa</taxon>
        <taxon>Ecdysozoa</taxon>
        <taxon>Arthropoda</taxon>
        <taxon>Hexapoda</taxon>
        <taxon>Insecta</taxon>
        <taxon>Pterygota</taxon>
        <taxon>Neoptera</taxon>
        <taxon>Endopterygota</taxon>
        <taxon>Diptera</taxon>
        <taxon>Brachycera</taxon>
        <taxon>Stratiomyomorpha</taxon>
        <taxon>Stratiomyidae</taxon>
        <taxon>Hermetiinae</taxon>
        <taxon>Hermetia</taxon>
    </lineage>
</organism>
<dbReference type="GO" id="GO:0016042">
    <property type="term" value="P:lipid catabolic process"/>
    <property type="evidence" value="ECO:0007669"/>
    <property type="project" value="TreeGrafter"/>
</dbReference>
<evidence type="ECO:0000256" key="2">
    <source>
        <dbReference type="ARBA" id="ARBA00010701"/>
    </source>
</evidence>
<dbReference type="PRINTS" id="PR00821">
    <property type="entry name" value="TAGLIPASE"/>
</dbReference>
<dbReference type="SUPFAM" id="SSF53474">
    <property type="entry name" value="alpha/beta-Hydrolases"/>
    <property type="match status" value="1"/>
</dbReference>
<comment type="subcellular location">
    <subcellularLocation>
        <location evidence="1">Secreted</location>
    </subcellularLocation>
</comment>
<dbReference type="OrthoDB" id="199913at2759"/>
<dbReference type="InterPro" id="IPR000734">
    <property type="entry name" value="TAG_lipase"/>
</dbReference>
<evidence type="ECO:0000256" key="4">
    <source>
        <dbReference type="RuleBase" id="RU004262"/>
    </source>
</evidence>
<name>A0A7R8UEP7_HERIL</name>
<dbReference type="Proteomes" id="UP000594454">
    <property type="component" value="Chromosome 1"/>
</dbReference>
<evidence type="ECO:0000256" key="1">
    <source>
        <dbReference type="ARBA" id="ARBA00004613"/>
    </source>
</evidence>
<feature type="domain" description="Lipase" evidence="6">
    <location>
        <begin position="26"/>
        <end position="309"/>
    </location>
</feature>
<dbReference type="PANTHER" id="PTHR11610:SF37">
    <property type="entry name" value="GH01208P"/>
    <property type="match status" value="1"/>
</dbReference>
<dbReference type="GO" id="GO:0005615">
    <property type="term" value="C:extracellular space"/>
    <property type="evidence" value="ECO:0007669"/>
    <property type="project" value="TreeGrafter"/>
</dbReference>
<sequence length="322" mass="35872">MEWHLIFILIAGVLINVSESSSITERNKFILYYGSDSSEVFSIADGTKLLNSLHFDNLKKTVIYVHGYIENQTSVSVKTIVDAYRQRDDYNIITLDWHDDASGDYLLNAVINVNRLGKALGAIILEIINAGLEVNKLHLVGHSLGGQMVGRIGGEVRSKSEGKIVLKRISALDPAFPGFYGLFLKHITHDDAEFVDIIHTDAWRYGAPEDSGTVDFWPNGGKSLQAGCPRRGLKLLTDNDLCSHWRSWRFWAESVARKGTQQFNAVRAKHWSAFKEGDVGREEGVVMGNDCPTNITGTYFLQTNSESPFARGEAGTKYTEII</sequence>
<protein>
    <recommendedName>
        <fullName evidence="6">Lipase domain-containing protein</fullName>
    </recommendedName>
</protein>
<dbReference type="InParanoid" id="A0A7R8UEP7"/>
<proteinExistence type="inferred from homology"/>
<evidence type="ECO:0000256" key="5">
    <source>
        <dbReference type="SAM" id="SignalP"/>
    </source>
</evidence>
<dbReference type="GO" id="GO:0016298">
    <property type="term" value="F:lipase activity"/>
    <property type="evidence" value="ECO:0007669"/>
    <property type="project" value="InterPro"/>
</dbReference>
<keyword evidence="3" id="KW-0964">Secreted</keyword>
<dbReference type="InterPro" id="IPR029058">
    <property type="entry name" value="AB_hydrolase_fold"/>
</dbReference>
<dbReference type="FunFam" id="3.40.50.1820:FF:000122">
    <property type="entry name" value="Vitellogenin-3-like Protein"/>
    <property type="match status" value="1"/>
</dbReference>
<reference evidence="7 8" key="1">
    <citation type="submission" date="2020-11" db="EMBL/GenBank/DDBJ databases">
        <authorList>
            <person name="Wallbank WR R."/>
            <person name="Pardo Diaz C."/>
            <person name="Kozak K."/>
            <person name="Martin S."/>
            <person name="Jiggins C."/>
            <person name="Moest M."/>
            <person name="Warren A I."/>
            <person name="Generalovic N T."/>
            <person name="Byers J.R.P. K."/>
            <person name="Montejo-Kovacevich G."/>
            <person name="Yen C E."/>
        </authorList>
    </citation>
    <scope>NUCLEOTIDE SEQUENCE [LARGE SCALE GENOMIC DNA]</scope>
</reference>
<keyword evidence="5" id="KW-0732">Signal</keyword>
<evidence type="ECO:0000313" key="7">
    <source>
        <dbReference type="EMBL" id="CAD7079408.1"/>
    </source>
</evidence>
<dbReference type="GO" id="GO:0017171">
    <property type="term" value="F:serine hydrolase activity"/>
    <property type="evidence" value="ECO:0007669"/>
    <property type="project" value="TreeGrafter"/>
</dbReference>
<accession>A0A7R8UEP7</accession>
<dbReference type="EMBL" id="LR899009">
    <property type="protein sequence ID" value="CAD7079408.1"/>
    <property type="molecule type" value="Genomic_DNA"/>
</dbReference>
<dbReference type="Pfam" id="PF00151">
    <property type="entry name" value="Lipase"/>
    <property type="match status" value="1"/>
</dbReference>
<gene>
    <name evidence="7" type="ORF">HERILL_LOCUS2626</name>
</gene>
<evidence type="ECO:0000256" key="3">
    <source>
        <dbReference type="ARBA" id="ARBA00022525"/>
    </source>
</evidence>
<feature type="signal peptide" evidence="5">
    <location>
        <begin position="1"/>
        <end position="20"/>
    </location>
</feature>
<dbReference type="Gene3D" id="3.40.50.1820">
    <property type="entry name" value="alpha/beta hydrolase"/>
    <property type="match status" value="1"/>
</dbReference>
<dbReference type="PANTHER" id="PTHR11610">
    <property type="entry name" value="LIPASE"/>
    <property type="match status" value="1"/>
</dbReference>
<feature type="chain" id="PRO_5030548659" description="Lipase domain-containing protein" evidence="5">
    <location>
        <begin position="21"/>
        <end position="322"/>
    </location>
</feature>
<keyword evidence="8" id="KW-1185">Reference proteome</keyword>
<evidence type="ECO:0000259" key="6">
    <source>
        <dbReference type="Pfam" id="PF00151"/>
    </source>
</evidence>